<feature type="binding site" evidence="10">
    <location>
        <position position="296"/>
    </location>
    <ligand>
        <name>UDP-N-acetyl-alpha-D-glucosamine</name>
        <dbReference type="ChEBI" id="CHEBI:57705"/>
    </ligand>
</feature>
<dbReference type="SUPFAM" id="SSF53756">
    <property type="entry name" value="UDP-Glycosyltransferase/glycogen phosphorylase"/>
    <property type="match status" value="1"/>
</dbReference>
<keyword evidence="1 10" id="KW-1003">Cell membrane</keyword>
<dbReference type="PANTHER" id="PTHR21015:SF22">
    <property type="entry name" value="GLYCOSYLTRANSFERASE"/>
    <property type="match status" value="1"/>
</dbReference>
<comment type="caution">
    <text evidence="13">The sequence shown here is derived from an EMBL/GenBank/DDBJ whole genome shotgun (WGS) entry which is preliminary data.</text>
</comment>
<keyword evidence="6 10" id="KW-0573">Peptidoglycan synthesis</keyword>
<feature type="binding site" evidence="10">
    <location>
        <begin position="10"/>
        <end position="12"/>
    </location>
    <ligand>
        <name>UDP-N-acetyl-alpha-D-glucosamine</name>
        <dbReference type="ChEBI" id="CHEBI:57705"/>
    </ligand>
</feature>
<name>A0ABW5TI88_9ENTE</name>
<evidence type="ECO:0000256" key="9">
    <source>
        <dbReference type="ARBA" id="ARBA00023316"/>
    </source>
</evidence>
<keyword evidence="4 10" id="KW-0808">Transferase</keyword>
<keyword evidence="2 10" id="KW-0132">Cell division</keyword>
<dbReference type="InterPro" id="IPR006009">
    <property type="entry name" value="GlcNAc_MurG"/>
</dbReference>
<protein>
    <recommendedName>
        <fullName evidence="10">UDP-N-acetylglucosamine--N-acetylmuramyl-(pentapeptide) pyrophosphoryl-undecaprenol N-acetylglucosamine transferase</fullName>
        <ecNumber evidence="10">2.4.1.227</ecNumber>
    </recommendedName>
    <alternativeName>
        <fullName evidence="10">Undecaprenyl-PP-MurNAc-pentapeptide-UDPGlcNAc GlcNAc transferase</fullName>
    </alternativeName>
</protein>
<evidence type="ECO:0000256" key="5">
    <source>
        <dbReference type="ARBA" id="ARBA00022960"/>
    </source>
</evidence>
<keyword evidence="9 10" id="KW-0961">Cell wall biogenesis/degradation</keyword>
<dbReference type="HAMAP" id="MF_00033">
    <property type="entry name" value="MurG"/>
    <property type="match status" value="1"/>
</dbReference>
<keyword evidence="3 10" id="KW-0328">Glycosyltransferase</keyword>
<dbReference type="NCBIfam" id="TIGR01133">
    <property type="entry name" value="murG"/>
    <property type="match status" value="1"/>
</dbReference>
<accession>A0ABW5TI88</accession>
<dbReference type="InterPro" id="IPR004276">
    <property type="entry name" value="GlycoTrans_28_N"/>
</dbReference>
<dbReference type="RefSeq" id="WP_379980981.1">
    <property type="nucleotide sequence ID" value="NZ_JBHUMO010000039.1"/>
</dbReference>
<evidence type="ECO:0000313" key="14">
    <source>
        <dbReference type="Proteomes" id="UP001597427"/>
    </source>
</evidence>
<dbReference type="GO" id="GO:0016757">
    <property type="term" value="F:glycosyltransferase activity"/>
    <property type="evidence" value="ECO:0007669"/>
    <property type="project" value="UniProtKB-KW"/>
</dbReference>
<comment type="catalytic activity">
    <reaction evidence="10">
        <text>Mur2Ac(oyl-L-Ala-gamma-D-Glu-L-Lys-D-Ala-D-Ala)-di-trans,octa-cis-undecaprenyl diphosphate + UDP-N-acetyl-alpha-D-glucosamine = beta-D-GlcNAc-(1-&gt;4)-Mur2Ac(oyl-L-Ala-gamma-D-Glu-L-Lys-D-Ala-D-Ala)-di-trans,octa-cis-undecaprenyl diphosphate + UDP + H(+)</text>
        <dbReference type="Rhea" id="RHEA:23192"/>
        <dbReference type="ChEBI" id="CHEBI:15378"/>
        <dbReference type="ChEBI" id="CHEBI:57705"/>
        <dbReference type="ChEBI" id="CHEBI:58223"/>
        <dbReference type="ChEBI" id="CHEBI:60032"/>
        <dbReference type="ChEBI" id="CHEBI:60033"/>
        <dbReference type="EC" id="2.4.1.227"/>
    </reaction>
</comment>
<dbReference type="CDD" id="cd03785">
    <property type="entry name" value="GT28_MurG"/>
    <property type="match status" value="1"/>
</dbReference>
<sequence>MRVLVTGGGTGGHIYPALAFVKYVKQMDPNAEFMYVGAKRGLENKIVPPLGIPFKTLEIQGFKRSFSVENLKTIQLFLKSIRQAKKIVKEFKPDIVIGTGGYVSGAVVYAAAKLHIPTIIHEQNSVPGMTNKFLAKYVDRVAIAFQDAAPYFPKSKTVLVGNPRAQEMVGIQKSAILEQYNLEVAVPTVLIFGGSQGALKINQAVIQALPEFSKKPYQVLYASGERYFQEIEETIGMTKDAFKNISIQPYINQMAEVMVNCDLLIGRAGATSIAEFTALGLPAILIPSPYVTNDHQTKNAQSLVQIGAVEMIKDAELNAQTLVEAVDKIMSNEVLRQSMAEASKSEGIPNASERLYRLAKSITRD</sequence>
<feature type="domain" description="Glycosyltransferase family 28 N-terminal" evidence="11">
    <location>
        <begin position="3"/>
        <end position="143"/>
    </location>
</feature>
<keyword evidence="14" id="KW-1185">Reference proteome</keyword>
<evidence type="ECO:0000256" key="4">
    <source>
        <dbReference type="ARBA" id="ARBA00022679"/>
    </source>
</evidence>
<evidence type="ECO:0000256" key="3">
    <source>
        <dbReference type="ARBA" id="ARBA00022676"/>
    </source>
</evidence>
<dbReference type="InterPro" id="IPR007235">
    <property type="entry name" value="Glyco_trans_28_C"/>
</dbReference>
<dbReference type="PANTHER" id="PTHR21015">
    <property type="entry name" value="UDP-N-ACETYLGLUCOSAMINE--N-ACETYLMURAMYL-(PENTAPEPTIDE) PYROPHOSPHORYL-UNDECAPRENOL N-ACETYLGLUCOSAMINE TRANSFERASE 1"/>
    <property type="match status" value="1"/>
</dbReference>
<comment type="subcellular location">
    <subcellularLocation>
        <location evidence="10">Cell membrane</location>
        <topology evidence="10">Peripheral membrane protein</topology>
        <orientation evidence="10">Cytoplasmic side</orientation>
    </subcellularLocation>
</comment>
<evidence type="ECO:0000256" key="6">
    <source>
        <dbReference type="ARBA" id="ARBA00022984"/>
    </source>
</evidence>
<evidence type="ECO:0000256" key="10">
    <source>
        <dbReference type="HAMAP-Rule" id="MF_00033"/>
    </source>
</evidence>
<dbReference type="Pfam" id="PF03033">
    <property type="entry name" value="Glyco_transf_28"/>
    <property type="match status" value="1"/>
</dbReference>
<comment type="function">
    <text evidence="10">Cell wall formation. Catalyzes the transfer of a GlcNAc subunit on undecaprenyl-pyrophosphoryl-MurNAc-pentapeptide (lipid intermediate I) to form undecaprenyl-pyrophosphoryl-MurNAc-(pentapeptide)GlcNAc (lipid intermediate II).</text>
</comment>
<dbReference type="EC" id="2.4.1.227" evidence="10"/>
<dbReference type="Proteomes" id="UP001597427">
    <property type="component" value="Unassembled WGS sequence"/>
</dbReference>
<feature type="binding site" evidence="10">
    <location>
        <position position="124"/>
    </location>
    <ligand>
        <name>UDP-N-acetyl-alpha-D-glucosamine</name>
        <dbReference type="ChEBI" id="CHEBI:57705"/>
    </ligand>
</feature>
<feature type="binding site" evidence="10">
    <location>
        <position position="251"/>
    </location>
    <ligand>
        <name>UDP-N-acetyl-alpha-D-glucosamine</name>
        <dbReference type="ChEBI" id="CHEBI:57705"/>
    </ligand>
</feature>
<comment type="similarity">
    <text evidence="10">Belongs to the glycosyltransferase 28 family. MurG subfamily.</text>
</comment>
<evidence type="ECO:0000259" key="12">
    <source>
        <dbReference type="Pfam" id="PF04101"/>
    </source>
</evidence>
<reference evidence="14" key="1">
    <citation type="journal article" date="2019" name="Int. J. Syst. Evol. Microbiol.">
        <title>The Global Catalogue of Microorganisms (GCM) 10K type strain sequencing project: providing services to taxonomists for standard genome sequencing and annotation.</title>
        <authorList>
            <consortium name="The Broad Institute Genomics Platform"/>
            <consortium name="The Broad Institute Genome Sequencing Center for Infectious Disease"/>
            <person name="Wu L."/>
            <person name="Ma J."/>
        </authorList>
    </citation>
    <scope>NUCLEOTIDE SEQUENCE [LARGE SCALE GENOMIC DNA]</scope>
    <source>
        <strain evidence="14">TISTR 932</strain>
    </source>
</reference>
<evidence type="ECO:0000256" key="7">
    <source>
        <dbReference type="ARBA" id="ARBA00023136"/>
    </source>
</evidence>
<evidence type="ECO:0000313" key="13">
    <source>
        <dbReference type="EMBL" id="MFD2729026.1"/>
    </source>
</evidence>
<evidence type="ECO:0000256" key="8">
    <source>
        <dbReference type="ARBA" id="ARBA00023306"/>
    </source>
</evidence>
<evidence type="ECO:0000259" key="11">
    <source>
        <dbReference type="Pfam" id="PF03033"/>
    </source>
</evidence>
<keyword evidence="7 10" id="KW-0472">Membrane</keyword>
<dbReference type="Gene3D" id="3.40.50.2000">
    <property type="entry name" value="Glycogen Phosphorylase B"/>
    <property type="match status" value="2"/>
</dbReference>
<comment type="caution">
    <text evidence="10">Lacks conserved residue(s) required for the propagation of feature annotation.</text>
</comment>
<organism evidence="13 14">
    <name type="scientific">Enterococcus camelliae</name>
    <dbReference type="NCBI Taxonomy" id="453959"/>
    <lineage>
        <taxon>Bacteria</taxon>
        <taxon>Bacillati</taxon>
        <taxon>Bacillota</taxon>
        <taxon>Bacilli</taxon>
        <taxon>Lactobacillales</taxon>
        <taxon>Enterococcaceae</taxon>
        <taxon>Enterococcus</taxon>
    </lineage>
</organism>
<feature type="binding site" evidence="10">
    <location>
        <position position="195"/>
    </location>
    <ligand>
        <name>UDP-N-acetyl-alpha-D-glucosamine</name>
        <dbReference type="ChEBI" id="CHEBI:57705"/>
    </ligand>
</feature>
<feature type="domain" description="Glycosyl transferase family 28 C-terminal" evidence="12">
    <location>
        <begin position="188"/>
        <end position="355"/>
    </location>
</feature>
<evidence type="ECO:0000256" key="2">
    <source>
        <dbReference type="ARBA" id="ARBA00022618"/>
    </source>
</evidence>
<proteinExistence type="inferred from homology"/>
<evidence type="ECO:0000256" key="1">
    <source>
        <dbReference type="ARBA" id="ARBA00022475"/>
    </source>
</evidence>
<gene>
    <name evidence="10 13" type="primary">murG</name>
    <name evidence="13" type="ORF">ACFSR0_06275</name>
</gene>
<keyword evidence="5 10" id="KW-0133">Cell shape</keyword>
<dbReference type="EMBL" id="JBHUMO010000039">
    <property type="protein sequence ID" value="MFD2729026.1"/>
    <property type="molecule type" value="Genomic_DNA"/>
</dbReference>
<keyword evidence="8 10" id="KW-0131">Cell cycle</keyword>
<dbReference type="Pfam" id="PF04101">
    <property type="entry name" value="Glyco_tran_28_C"/>
    <property type="match status" value="1"/>
</dbReference>
<comment type="pathway">
    <text evidence="10">Cell wall biogenesis; peptidoglycan biosynthesis.</text>
</comment>